<protein>
    <recommendedName>
        <fullName evidence="2">Activator of Hsp90 ATPase homologue 1/2-like C-terminal domain-containing protein</fullName>
    </recommendedName>
</protein>
<accession>A0ABM8WGZ2</accession>
<comment type="caution">
    <text evidence="3">The sequence shown here is derived from an EMBL/GenBank/DDBJ whole genome shotgun (WGS) entry which is preliminary data.</text>
</comment>
<dbReference type="SUPFAM" id="SSF55961">
    <property type="entry name" value="Bet v1-like"/>
    <property type="match status" value="1"/>
</dbReference>
<name>A0ABM8WGZ2_9BURK</name>
<comment type="similarity">
    <text evidence="1">Belongs to the AHA1 family.</text>
</comment>
<evidence type="ECO:0000256" key="1">
    <source>
        <dbReference type="ARBA" id="ARBA00006817"/>
    </source>
</evidence>
<dbReference type="Proteomes" id="UP000706525">
    <property type="component" value="Unassembled WGS sequence"/>
</dbReference>
<sequence length="177" mass="19950">MGVWRPAEKLNIGAEEMTENVTDSADPRDLVISRVLRSPPAALWRVWSEPALLKEWWCPKPWTTEVVAFDLQPGGAFHTLMKGPDGGVSDNPGSFLEIVPQSRLVFTSLLTAGWRPNKPMLGFTAVIKMEVEGEGTRYTAHVMHQDEESRATHEQYGFFDGWNTVITQLDEFAYSLR</sequence>
<feature type="domain" description="Activator of Hsp90 ATPase homologue 1/2-like C-terminal" evidence="2">
    <location>
        <begin position="38"/>
        <end position="171"/>
    </location>
</feature>
<dbReference type="InterPro" id="IPR013538">
    <property type="entry name" value="ASHA1/2-like_C"/>
</dbReference>
<proteinExistence type="inferred from homology"/>
<dbReference type="Gene3D" id="3.30.530.20">
    <property type="match status" value="1"/>
</dbReference>
<reference evidence="3 4" key="1">
    <citation type="submission" date="2021-08" db="EMBL/GenBank/DDBJ databases">
        <authorList>
            <person name="Peeters C."/>
        </authorList>
    </citation>
    <scope>NUCLEOTIDE SEQUENCE [LARGE SCALE GENOMIC DNA]</scope>
    <source>
        <strain evidence="3 4">LMG 32289</strain>
    </source>
</reference>
<dbReference type="InterPro" id="IPR023393">
    <property type="entry name" value="START-like_dom_sf"/>
</dbReference>
<evidence type="ECO:0000313" key="3">
    <source>
        <dbReference type="EMBL" id="CAG9166649.1"/>
    </source>
</evidence>
<gene>
    <name evidence="3" type="ORF">LMG32289_01114</name>
</gene>
<keyword evidence="4" id="KW-1185">Reference proteome</keyword>
<dbReference type="Pfam" id="PF08327">
    <property type="entry name" value="AHSA1"/>
    <property type="match status" value="1"/>
</dbReference>
<evidence type="ECO:0000259" key="2">
    <source>
        <dbReference type="Pfam" id="PF08327"/>
    </source>
</evidence>
<dbReference type="CDD" id="cd08896">
    <property type="entry name" value="SRPBCC_CalC_Aha1-like_3"/>
    <property type="match status" value="1"/>
</dbReference>
<organism evidence="3 4">
    <name type="scientific">Cupriavidus pampae</name>
    <dbReference type="NCBI Taxonomy" id="659251"/>
    <lineage>
        <taxon>Bacteria</taxon>
        <taxon>Pseudomonadati</taxon>
        <taxon>Pseudomonadota</taxon>
        <taxon>Betaproteobacteria</taxon>
        <taxon>Burkholderiales</taxon>
        <taxon>Burkholderiaceae</taxon>
        <taxon>Cupriavidus</taxon>
    </lineage>
</organism>
<evidence type="ECO:0000313" key="4">
    <source>
        <dbReference type="Proteomes" id="UP000706525"/>
    </source>
</evidence>
<dbReference type="EMBL" id="CAJZAG010000002">
    <property type="protein sequence ID" value="CAG9166649.1"/>
    <property type="molecule type" value="Genomic_DNA"/>
</dbReference>